<dbReference type="Pfam" id="PF00753">
    <property type="entry name" value="Lactamase_B"/>
    <property type="match status" value="1"/>
</dbReference>
<feature type="transmembrane region" description="Helical" evidence="6">
    <location>
        <begin position="459"/>
        <end position="479"/>
    </location>
</feature>
<dbReference type="SMART" id="SM00849">
    <property type="entry name" value="Lactamase_B"/>
    <property type="match status" value="1"/>
</dbReference>
<evidence type="ECO:0000256" key="3">
    <source>
        <dbReference type="ARBA" id="ARBA00022692"/>
    </source>
</evidence>
<dbReference type="Pfam" id="PF03772">
    <property type="entry name" value="Competence"/>
    <property type="match status" value="1"/>
</dbReference>
<evidence type="ECO:0000256" key="4">
    <source>
        <dbReference type="ARBA" id="ARBA00022989"/>
    </source>
</evidence>
<dbReference type="PANTHER" id="PTHR30619:SF1">
    <property type="entry name" value="RECOMBINATION PROTEIN 2"/>
    <property type="match status" value="1"/>
</dbReference>
<comment type="subcellular location">
    <subcellularLocation>
        <location evidence="1">Cell membrane</location>
        <topology evidence="1">Multi-pass membrane protein</topology>
    </subcellularLocation>
</comment>
<keyword evidence="4 6" id="KW-1133">Transmembrane helix</keyword>
<dbReference type="PANTHER" id="PTHR30619">
    <property type="entry name" value="DNA INTERNALIZATION/COMPETENCE PROTEIN COMEC/REC2"/>
    <property type="match status" value="1"/>
</dbReference>
<gene>
    <name evidence="8" type="ORF">EJ997_04595</name>
</gene>
<feature type="transmembrane region" description="Helical" evidence="6">
    <location>
        <begin position="59"/>
        <end position="82"/>
    </location>
</feature>
<feature type="transmembrane region" description="Helical" evidence="6">
    <location>
        <begin position="270"/>
        <end position="287"/>
    </location>
</feature>
<feature type="domain" description="Metallo-beta-lactamase" evidence="7">
    <location>
        <begin position="519"/>
        <end position="677"/>
    </location>
</feature>
<evidence type="ECO:0000313" key="9">
    <source>
        <dbReference type="Proteomes" id="UP000280344"/>
    </source>
</evidence>
<dbReference type="Proteomes" id="UP000280344">
    <property type="component" value="Chromosome"/>
</dbReference>
<keyword evidence="3 6" id="KW-0812">Transmembrane</keyword>
<proteinExistence type="predicted"/>
<feature type="transmembrane region" description="Helical" evidence="6">
    <location>
        <begin position="402"/>
        <end position="424"/>
    </location>
</feature>
<name>A0A3Q9G3R6_9ACTO</name>
<organism evidence="8 9">
    <name type="scientific">Flaviflexus ciconiae</name>
    <dbReference type="NCBI Taxonomy" id="2496867"/>
    <lineage>
        <taxon>Bacteria</taxon>
        <taxon>Bacillati</taxon>
        <taxon>Actinomycetota</taxon>
        <taxon>Actinomycetes</taxon>
        <taxon>Actinomycetales</taxon>
        <taxon>Actinomycetaceae</taxon>
        <taxon>Flaviflexus</taxon>
    </lineage>
</organism>
<feature type="transmembrane region" description="Helical" evidence="6">
    <location>
        <begin position="6"/>
        <end position="24"/>
    </location>
</feature>
<dbReference type="InterPro" id="IPR036866">
    <property type="entry name" value="RibonucZ/Hydroxyglut_hydro"/>
</dbReference>
<feature type="transmembrane region" description="Helical" evidence="6">
    <location>
        <begin position="372"/>
        <end position="390"/>
    </location>
</feature>
<dbReference type="InterPro" id="IPR035681">
    <property type="entry name" value="ComA-like_MBL"/>
</dbReference>
<dbReference type="GO" id="GO:0005886">
    <property type="term" value="C:plasma membrane"/>
    <property type="evidence" value="ECO:0007669"/>
    <property type="project" value="UniProtKB-SubCell"/>
</dbReference>
<dbReference type="Gene3D" id="3.60.15.10">
    <property type="entry name" value="Ribonuclease Z/Hydroxyacylglutathione hydrolase-like"/>
    <property type="match status" value="1"/>
</dbReference>
<feature type="transmembrane region" description="Helical" evidence="6">
    <location>
        <begin position="486"/>
        <end position="503"/>
    </location>
</feature>
<feature type="transmembrane region" description="Helical" evidence="6">
    <location>
        <begin position="29"/>
        <end position="47"/>
    </location>
</feature>
<dbReference type="InterPro" id="IPR052159">
    <property type="entry name" value="Competence_DNA_uptake"/>
</dbReference>
<dbReference type="AlphaFoldDB" id="A0A3Q9G3R6"/>
<dbReference type="OrthoDB" id="7177610at2"/>
<evidence type="ECO:0000259" key="7">
    <source>
        <dbReference type="SMART" id="SM00849"/>
    </source>
</evidence>
<feature type="transmembrane region" description="Helical" evidence="6">
    <location>
        <begin position="321"/>
        <end position="352"/>
    </location>
</feature>
<reference evidence="8 9" key="1">
    <citation type="submission" date="2018-12" db="EMBL/GenBank/DDBJ databases">
        <title>Complete genome sequence of Flaviflexus sp. H23T48.</title>
        <authorList>
            <person name="Bae J.-W."/>
            <person name="Lee J.-Y."/>
        </authorList>
    </citation>
    <scope>NUCLEOTIDE SEQUENCE [LARGE SCALE GENOMIC DNA]</scope>
    <source>
        <strain evidence="8 9">H23T48</strain>
    </source>
</reference>
<accession>A0A3Q9G3R6</accession>
<dbReference type="InterPro" id="IPR004477">
    <property type="entry name" value="ComEC_N"/>
</dbReference>
<dbReference type="CDD" id="cd07731">
    <property type="entry name" value="ComA-like_MBL-fold"/>
    <property type="match status" value="1"/>
</dbReference>
<dbReference type="KEGG" id="flh:EJ997_04595"/>
<evidence type="ECO:0000256" key="2">
    <source>
        <dbReference type="ARBA" id="ARBA00022475"/>
    </source>
</evidence>
<sequence length="734" mass="76822">MTHGDVRILLAAGAWWVATIGVLLESAGFTITVSVLVGGLVFVISFIRKHVGQGKGDAITYWWPTLVVVVLSAILASGVVAAHNHLGNRGILSDLISAKAVVTVQGEIASYPNPAGDQILRTLSIEHVEGRGQVSGSYSSVTLLGGDNLADFNLHETVDVLVRLEPTDPGSREVAWATVLRGPTLIEEADPVSRWIANRAAVLDEYLEDEPPAVRGLVPGVAIGDDSGIPEEDGDALAAVNLTHLTAVSGSHVSMITAIVLGLVGRKRKVLAVTAAAGVLGVLVLATGAQPSVMRAAVMGVVVLAGVWMRRPASALPALGASIILLLAFEPTLALAYGFILSVVSTAAIIIFSAPASALLAPIITVPGANLLAVPAVAHLACSPIILLLTDTASLWSALANAVVAPVVPIGTILALGAIIAAPVPYVGQALGWMAARCVSWIDTVAEEMSGWWGSGIDGRLVIVVYAGILLLAWPIVHLGVKKRTLGIGALGIAVLYGVWRLLPTQVPDWDIVQCDVGQGAATLFKHEGTVYLVDTGTEEERLGQCLDAAGTHIDIVVLTHMHADHAGNLDTALSRGAQEIWVGPGITPEVEWQIADSGTNIPIRELRAGDNAEGIEILWPDSQRNCYDDACINNQSLVLRVSLGQTLLIPGDLETDAQRTLSGRDIAADIVLIPHHGSSKQDDGFALAVGAETALLSYGENTYGHPAPSTIDLYSQYGNILATEDGDIFIKFE</sequence>
<dbReference type="SUPFAM" id="SSF56281">
    <property type="entry name" value="Metallo-hydrolase/oxidoreductase"/>
    <property type="match status" value="1"/>
</dbReference>
<evidence type="ECO:0000256" key="1">
    <source>
        <dbReference type="ARBA" id="ARBA00004651"/>
    </source>
</evidence>
<dbReference type="RefSeq" id="WP_126703538.1">
    <property type="nucleotide sequence ID" value="NZ_CP034593.1"/>
</dbReference>
<evidence type="ECO:0000256" key="5">
    <source>
        <dbReference type="ARBA" id="ARBA00023136"/>
    </source>
</evidence>
<keyword evidence="9" id="KW-1185">Reference proteome</keyword>
<dbReference type="EMBL" id="CP034593">
    <property type="protein sequence ID" value="AZQ76730.1"/>
    <property type="molecule type" value="Genomic_DNA"/>
</dbReference>
<keyword evidence="2" id="KW-1003">Cell membrane</keyword>
<dbReference type="NCBIfam" id="TIGR00360">
    <property type="entry name" value="ComEC_N-term"/>
    <property type="match status" value="1"/>
</dbReference>
<keyword evidence="5 6" id="KW-0472">Membrane</keyword>
<protein>
    <submittedName>
        <fullName evidence="8">ComEC/Rec2 family competence protein</fullName>
    </submittedName>
</protein>
<evidence type="ECO:0000313" key="8">
    <source>
        <dbReference type="EMBL" id="AZQ76730.1"/>
    </source>
</evidence>
<evidence type="ECO:0000256" key="6">
    <source>
        <dbReference type="SAM" id="Phobius"/>
    </source>
</evidence>
<dbReference type="InterPro" id="IPR001279">
    <property type="entry name" value="Metallo-B-lactamas"/>
</dbReference>